<feature type="region of interest" description="Disordered" evidence="1">
    <location>
        <begin position="296"/>
        <end position="321"/>
    </location>
</feature>
<dbReference type="Proteomes" id="UP001415857">
    <property type="component" value="Unassembled WGS sequence"/>
</dbReference>
<feature type="compositionally biased region" description="Low complexity" evidence="1">
    <location>
        <begin position="301"/>
        <end position="321"/>
    </location>
</feature>
<name>A0AAP0X230_LIQFO</name>
<accession>A0AAP0X230</accession>
<dbReference type="AlphaFoldDB" id="A0AAP0X230"/>
<comment type="caution">
    <text evidence="2">The sequence shown here is derived from an EMBL/GenBank/DDBJ whole genome shotgun (WGS) entry which is preliminary data.</text>
</comment>
<evidence type="ECO:0000313" key="3">
    <source>
        <dbReference type="EMBL" id="KAK9283192.1"/>
    </source>
</evidence>
<protein>
    <recommendedName>
        <fullName evidence="5">RRM domain-containing protein</fullName>
    </recommendedName>
</protein>
<reference evidence="2" key="2">
    <citation type="submission" date="2024-04" db="EMBL/GenBank/DDBJ databases">
        <authorList>
            <person name="Xu W."/>
            <person name="Ren C."/>
        </authorList>
    </citation>
    <scope>NUCLEOTIDE SEQUENCE</scope>
    <source>
        <strain evidence="2">Hangzhou</strain>
        <tissue evidence="2">Leaves</tissue>
    </source>
</reference>
<evidence type="ECO:0000313" key="2">
    <source>
        <dbReference type="EMBL" id="KAK9283073.1"/>
    </source>
</evidence>
<sequence length="321" mass="36277">MASVTQEQFNLFHSIDRRLYARFVVNLGRDPAESMQVMALWLWLERVGHDQFLVKRMLSLPDTIINGLADEAVMCLNCVEHDQFPFSLDGVSNDIPLIQSIMLKIEVSLRFFHMNRLTVIREVTKIVNDICARAFKDIYQKVLEDKAYNLTGGDGFGNVEKRMGEGQMMQPVPTPTAMPRPAPALLNVELSELLSHINLTGTEEEKEVPQDDRTIFLTFSKGYPISENEVRDFFTGKYGDCIDAVYMQEVVHPEEQVLFARLVVRSVTTIDAVLNGQNKAKFTINGKHVWARKYVRKHPKSPSQTPSASLPTSPASAATYP</sequence>
<dbReference type="EMBL" id="JBBPBK010000006">
    <property type="protein sequence ID" value="KAK9283192.1"/>
    <property type="molecule type" value="Genomic_DNA"/>
</dbReference>
<proteinExistence type="predicted"/>
<organism evidence="2 4">
    <name type="scientific">Liquidambar formosana</name>
    <name type="common">Formosan gum</name>
    <dbReference type="NCBI Taxonomy" id="63359"/>
    <lineage>
        <taxon>Eukaryota</taxon>
        <taxon>Viridiplantae</taxon>
        <taxon>Streptophyta</taxon>
        <taxon>Embryophyta</taxon>
        <taxon>Tracheophyta</taxon>
        <taxon>Spermatophyta</taxon>
        <taxon>Magnoliopsida</taxon>
        <taxon>eudicotyledons</taxon>
        <taxon>Gunneridae</taxon>
        <taxon>Pentapetalae</taxon>
        <taxon>Saxifragales</taxon>
        <taxon>Altingiaceae</taxon>
        <taxon>Liquidambar</taxon>
    </lineage>
</organism>
<keyword evidence="4" id="KW-1185">Reference proteome</keyword>
<evidence type="ECO:0008006" key="5">
    <source>
        <dbReference type="Google" id="ProtNLM"/>
    </source>
</evidence>
<reference evidence="2 4" key="1">
    <citation type="journal article" date="2024" name="Plant J.">
        <title>Genome sequences and population genomics reveal climatic adaptation and genomic divergence between two closely related sweetgum species.</title>
        <authorList>
            <person name="Xu W.Q."/>
            <person name="Ren C.Q."/>
            <person name="Zhang X.Y."/>
            <person name="Comes H.P."/>
            <person name="Liu X.H."/>
            <person name="Li Y.G."/>
            <person name="Kettle C.J."/>
            <person name="Jalonen R."/>
            <person name="Gaisberger H."/>
            <person name="Ma Y.Z."/>
            <person name="Qiu Y.X."/>
        </authorList>
    </citation>
    <scope>NUCLEOTIDE SEQUENCE [LARGE SCALE GENOMIC DNA]</scope>
    <source>
        <strain evidence="2">Hangzhou</strain>
    </source>
</reference>
<gene>
    <name evidence="2" type="ORF">L1049_011302</name>
    <name evidence="3" type="ORF">L1049_011428</name>
</gene>
<evidence type="ECO:0000256" key="1">
    <source>
        <dbReference type="SAM" id="MobiDB-lite"/>
    </source>
</evidence>
<dbReference type="EMBL" id="JBBPBK010000006">
    <property type="protein sequence ID" value="KAK9283073.1"/>
    <property type="molecule type" value="Genomic_DNA"/>
</dbReference>
<dbReference type="PANTHER" id="PTHR33527">
    <property type="entry name" value="OS07G0274300 PROTEIN"/>
    <property type="match status" value="1"/>
</dbReference>
<dbReference type="PANTHER" id="PTHR33527:SF28">
    <property type="entry name" value="GB|AAD43168.1"/>
    <property type="match status" value="1"/>
</dbReference>
<evidence type="ECO:0000313" key="4">
    <source>
        <dbReference type="Proteomes" id="UP001415857"/>
    </source>
</evidence>